<keyword evidence="2" id="KW-1185">Reference proteome</keyword>
<proteinExistence type="predicted"/>
<dbReference type="EMBL" id="MU001674">
    <property type="protein sequence ID" value="KAF2460028.1"/>
    <property type="molecule type" value="Genomic_DNA"/>
</dbReference>
<protein>
    <submittedName>
        <fullName evidence="1">Uncharacterized protein</fullName>
    </submittedName>
</protein>
<dbReference type="Proteomes" id="UP000799766">
    <property type="component" value="Unassembled WGS sequence"/>
</dbReference>
<accession>A0A6A6P859</accession>
<evidence type="ECO:0000313" key="2">
    <source>
        <dbReference type="Proteomes" id="UP000799766"/>
    </source>
</evidence>
<name>A0A6A6P859_9PEZI</name>
<organism evidence="1 2">
    <name type="scientific">Lineolata rhizophorae</name>
    <dbReference type="NCBI Taxonomy" id="578093"/>
    <lineage>
        <taxon>Eukaryota</taxon>
        <taxon>Fungi</taxon>
        <taxon>Dikarya</taxon>
        <taxon>Ascomycota</taxon>
        <taxon>Pezizomycotina</taxon>
        <taxon>Dothideomycetes</taxon>
        <taxon>Dothideomycetes incertae sedis</taxon>
        <taxon>Lineolatales</taxon>
        <taxon>Lineolataceae</taxon>
        <taxon>Lineolata</taxon>
    </lineage>
</organism>
<reference evidence="1" key="1">
    <citation type="journal article" date="2020" name="Stud. Mycol.">
        <title>101 Dothideomycetes genomes: a test case for predicting lifestyles and emergence of pathogens.</title>
        <authorList>
            <person name="Haridas S."/>
            <person name="Albert R."/>
            <person name="Binder M."/>
            <person name="Bloem J."/>
            <person name="Labutti K."/>
            <person name="Salamov A."/>
            <person name="Andreopoulos B."/>
            <person name="Baker S."/>
            <person name="Barry K."/>
            <person name="Bills G."/>
            <person name="Bluhm B."/>
            <person name="Cannon C."/>
            <person name="Castanera R."/>
            <person name="Culley D."/>
            <person name="Daum C."/>
            <person name="Ezra D."/>
            <person name="Gonzalez J."/>
            <person name="Henrissat B."/>
            <person name="Kuo A."/>
            <person name="Liang C."/>
            <person name="Lipzen A."/>
            <person name="Lutzoni F."/>
            <person name="Magnuson J."/>
            <person name="Mondo S."/>
            <person name="Nolan M."/>
            <person name="Ohm R."/>
            <person name="Pangilinan J."/>
            <person name="Park H.-J."/>
            <person name="Ramirez L."/>
            <person name="Alfaro M."/>
            <person name="Sun H."/>
            <person name="Tritt A."/>
            <person name="Yoshinaga Y."/>
            <person name="Zwiers L.-H."/>
            <person name="Turgeon B."/>
            <person name="Goodwin S."/>
            <person name="Spatafora J."/>
            <person name="Crous P."/>
            <person name="Grigoriev I."/>
        </authorList>
    </citation>
    <scope>NUCLEOTIDE SEQUENCE</scope>
    <source>
        <strain evidence="1">ATCC 16933</strain>
    </source>
</reference>
<evidence type="ECO:0000313" key="1">
    <source>
        <dbReference type="EMBL" id="KAF2460028.1"/>
    </source>
</evidence>
<sequence>MRSSKDRTGRLIDLSASVNQLCRASQLRHHLGDKIPRASTCSEVMSSYMARKPSNKDF</sequence>
<dbReference type="AlphaFoldDB" id="A0A6A6P859"/>
<gene>
    <name evidence="1" type="ORF">BDY21DRAFT_183403</name>
</gene>